<feature type="domain" description="Cation-transporting P-type ATPase N-terminal" evidence="21">
    <location>
        <begin position="165"/>
        <end position="236"/>
    </location>
</feature>
<feature type="transmembrane region" description="Helical" evidence="19">
    <location>
        <begin position="1053"/>
        <end position="1074"/>
    </location>
</feature>
<keyword evidence="16 19" id="KW-0472">Membrane</keyword>
<sequence>MTNGHITVTVDTRHSDATEQRRTPPPPPAAAASAAVNLDYDDDDHNDDDDVADPNDPFDIQHTKHAPIETLRRWRQAALVLNASRRFRYTLDLKKEEERQQKKSLIRAHAQVIRAALLFRLAGERELVITAPTPAHPVGDFGIGLEQLSSVSKEQNTSALEEYGGVKGLSNLLRSNLDKGISGDDADLLKRKNAYGTNTYPRKKGRSFWRFLWEAWQDLTLIILIIAAVVSLVLGIKTEGLSEGWYDGGSIAFAVFLVIVVTAVSDYRQSLQFKNLNAEKQNIQLEVMRGGRTVKLSIFDIVVGDVVPLKIGDQVPADGVLITGHSLAVDESSMTGESKIVHKDHKSPFLMSGCKVADGVGVMLVTGVGINTEWGLLMASISEDNGEETPLQVRLNGVATFIGVVGLSVAVLVLAVLLGRYFSGHSTDDDGNVEFVAGKTKASTAVDGVIKIFTIAVTIVVVAVPEGLPLAVTLTLAYSMRKMMRDKALVRRLSACETMGSATTICSDKTGTLTLNQMTVVEAYVGRNKLNPPDDSSKLNPEVLSLINEGIAQNTTGNVFVPKEGGEAEISGSPTEKAILSWAVKLGMNFSLLRSNTTVLHVFPFNSEKKRGGVAVKLEGSGVHIHWKGAAEILLGACTQYLDSDGHLQSIEGEKVAFKEAIDNMAARSLRCVAIAYRSYELDKVPSNEDDLAQWSLPENDLVLLAIVGIKDPCRPGVKEAVELCSKAGVKVRMVTGDNLQTARAIALECGILTSNEEAVEPVIIEGKKFRALSEKEREQIAKKITVMGRSSPNDKLLLVQALRKGGEVVAVTGDGTNDAPALHEADIGLSMGIQGTEVAKESSDIIILDDNFASVVKVVRWGRSVYANIQKFIQFQLTVNVAALVINVVAAISSGDVPLNAVQLLWVNLIMDTLGALALATEPPTDSLMRRAPVGRREPLITNVMWRNLVVQAVYQVTVLLVLNFAGESFIPKQETKSLDSQTKNTLIFNAFVLCQIFNEFNARKPEGMNVFQGVTKNRLFMGIVGMTFILQIIIIEFLGKFTTTVKLDWKLWIASLVIGIVSWPLAVAGKLIPVPKTPLSRCLAKPLRRWRRSRAQKTKNMLRRRFIEAMRRAPSAHLRFRFLCTQSPRQSSESDSESPQNSESLSRRIEKLRKGEAVGSAFRTWMGDGFPVHRGHVFHAINRLRKLNMNKRALEVMEWVIRERPYRPRELDYSYLVEFTIKLHGIEHGEKLFPRIPPEFQNELLYNNLVIAMLDKGVIKLSLEYMKKMRELAYPISHLVFNRLIILHSSPSRKKLIPKLLTQMKADKVTPHVSTYNILMKIEANEHDLEALVKVFAQMKKAQVEPNEISYCILAIAHAVARLYTATEAYVQAVEKSITGNNWSTFDVLLILYGYLGSPKELERVWGIMQELPLVRSKSYMLAIEAFGRIRHLNRAEELWLEMETRKGLKSVEQFNSMMSVYCKHGLVDKATRLYRNMKANGCKPNAITYRQLALGCLKSGLTEQGLKTLDLGMGMKISKRVRNSTPWLETTLSIVEIFAEKGDVENAERLFEEFHKAKYCRMVLGGARPDAETYSLLKVAEQFRT</sequence>
<dbReference type="PANTHER" id="PTHR24093:SF520">
    <property type="entry name" value="CALCIUM-TRANSPORTING ATPASE 9, PLASMA MEMBRANE-TYPE"/>
    <property type="match status" value="1"/>
</dbReference>
<dbReference type="SUPFAM" id="SSF56784">
    <property type="entry name" value="HAD-like"/>
    <property type="match status" value="1"/>
</dbReference>
<comment type="function">
    <text evidence="19">Catalyzes the hydrolysis of ATP coupled with the transport of calcium.</text>
</comment>
<dbReference type="Gene3D" id="1.20.5.170">
    <property type="match status" value="1"/>
</dbReference>
<dbReference type="SFLD" id="SFLDG00002">
    <property type="entry name" value="C1.7:_P-type_atpase_like"/>
    <property type="match status" value="1"/>
</dbReference>
<dbReference type="FunFam" id="1.25.40.10:FF:002937">
    <property type="entry name" value="Uncharacterized protein"/>
    <property type="match status" value="1"/>
</dbReference>
<dbReference type="NCBIfam" id="TIGR01494">
    <property type="entry name" value="ATPase_P-type"/>
    <property type="match status" value="2"/>
</dbReference>
<evidence type="ECO:0000256" key="5">
    <source>
        <dbReference type="ARBA" id="ARBA00022692"/>
    </source>
</evidence>
<evidence type="ECO:0000313" key="22">
    <source>
        <dbReference type="EMBL" id="QHN75528.1"/>
    </source>
</evidence>
<comment type="catalytic activity">
    <reaction evidence="17 19">
        <text>Ca(2+)(in) + ATP + H2O = Ca(2+)(out) + ADP + phosphate + H(+)</text>
        <dbReference type="Rhea" id="RHEA:18105"/>
        <dbReference type="ChEBI" id="CHEBI:15377"/>
        <dbReference type="ChEBI" id="CHEBI:15378"/>
        <dbReference type="ChEBI" id="CHEBI:29108"/>
        <dbReference type="ChEBI" id="CHEBI:30616"/>
        <dbReference type="ChEBI" id="CHEBI:43474"/>
        <dbReference type="ChEBI" id="CHEBI:456216"/>
        <dbReference type="EC" id="7.2.2.10"/>
    </reaction>
</comment>
<dbReference type="FunFam" id="1.20.1110.10:FF:000036">
    <property type="entry name" value="Calcium-transporting ATPase"/>
    <property type="match status" value="1"/>
</dbReference>
<dbReference type="InterPro" id="IPR059000">
    <property type="entry name" value="ATPase_P-type_domA"/>
</dbReference>
<evidence type="ECO:0000256" key="6">
    <source>
        <dbReference type="ARBA" id="ARBA00022723"/>
    </source>
</evidence>
<keyword evidence="15 19" id="KW-0406">Ion transport</keyword>
<dbReference type="GO" id="GO:0005388">
    <property type="term" value="F:P-type calcium transporter activity"/>
    <property type="evidence" value="ECO:0007669"/>
    <property type="project" value="UniProtKB-EC"/>
</dbReference>
<comment type="caution">
    <text evidence="19">Lacks conserved residue(s) required for the propagation of feature annotation.</text>
</comment>
<dbReference type="PANTHER" id="PTHR24093">
    <property type="entry name" value="CATION TRANSPORTING ATPASE"/>
    <property type="match status" value="1"/>
</dbReference>
<dbReference type="InterPro" id="IPR002885">
    <property type="entry name" value="PPR_rpt"/>
</dbReference>
<dbReference type="FunFam" id="1.20.5.170:FF:000029">
    <property type="entry name" value="Calcium-transporting ATPase"/>
    <property type="match status" value="1"/>
</dbReference>
<reference evidence="22 23" key="1">
    <citation type="submission" date="2020-01" db="EMBL/GenBank/DDBJ databases">
        <title>Genome sequence of Arachis hypogaea, cultivar Shitouqi.</title>
        <authorList>
            <person name="Zhuang W."/>
            <person name="Chen H."/>
            <person name="Varshney R."/>
            <person name="Wang D."/>
            <person name="Ming R."/>
        </authorList>
    </citation>
    <scope>NUCLEOTIDE SEQUENCE [LARGE SCALE GENOMIC DNA]</scope>
    <source>
        <tissue evidence="22">Young leaf</tissue>
    </source>
</reference>
<keyword evidence="14 19" id="KW-1133">Transmembrane helix</keyword>
<dbReference type="Pfam" id="PF00690">
    <property type="entry name" value="Cation_ATPase_N"/>
    <property type="match status" value="1"/>
</dbReference>
<keyword evidence="6" id="KW-0479">Metal-binding</keyword>
<feature type="compositionally biased region" description="Polar residues" evidence="20">
    <location>
        <begin position="1"/>
        <end position="10"/>
    </location>
</feature>
<dbReference type="InterPro" id="IPR004014">
    <property type="entry name" value="ATPase_P-typ_cation-transptr_N"/>
</dbReference>
<evidence type="ECO:0000313" key="23">
    <source>
        <dbReference type="Proteomes" id="UP000464620"/>
    </source>
</evidence>
<evidence type="ECO:0000256" key="1">
    <source>
        <dbReference type="ARBA" id="ARBA00004141"/>
    </source>
</evidence>
<dbReference type="SMART" id="SM00831">
    <property type="entry name" value="Cation_ATPase_N"/>
    <property type="match status" value="1"/>
</dbReference>
<keyword evidence="7" id="KW-0677">Repeat</keyword>
<dbReference type="InterPro" id="IPR023299">
    <property type="entry name" value="ATPase_P-typ_cyto_dom_N"/>
</dbReference>
<feature type="transmembrane region" description="Helical" evidence="19">
    <location>
        <begin position="1021"/>
        <end position="1041"/>
    </location>
</feature>
<feature type="transmembrane region" description="Helical" evidence="19">
    <location>
        <begin position="452"/>
        <end position="478"/>
    </location>
</feature>
<feature type="compositionally biased region" description="Acidic residues" evidence="20">
    <location>
        <begin position="39"/>
        <end position="53"/>
    </location>
</feature>
<dbReference type="InterPro" id="IPR008250">
    <property type="entry name" value="ATPase_P-typ_transduc_dom_A_sf"/>
</dbReference>
<dbReference type="EMBL" id="CP031001">
    <property type="protein sequence ID" value="QHN75528.1"/>
    <property type="molecule type" value="Genomic_DNA"/>
</dbReference>
<dbReference type="SUPFAM" id="SSF81653">
    <property type="entry name" value="Calcium ATPase, transduction domain A"/>
    <property type="match status" value="1"/>
</dbReference>
<dbReference type="FunFam" id="2.70.150.10:FF:000006">
    <property type="entry name" value="Calcium-transporting ATPase"/>
    <property type="match status" value="1"/>
</dbReference>
<dbReference type="SFLD" id="SFLDF00027">
    <property type="entry name" value="p-type_atpase"/>
    <property type="match status" value="1"/>
</dbReference>
<dbReference type="InterPro" id="IPR006408">
    <property type="entry name" value="P-type_ATPase_IIB"/>
</dbReference>
<dbReference type="GO" id="GO:0005524">
    <property type="term" value="F:ATP binding"/>
    <property type="evidence" value="ECO:0007669"/>
    <property type="project" value="UniProtKB-KW"/>
</dbReference>
<feature type="repeat" description="PPR" evidence="18">
    <location>
        <begin position="1314"/>
        <end position="1348"/>
    </location>
</feature>
<evidence type="ECO:0000256" key="10">
    <source>
        <dbReference type="ARBA" id="ARBA00022840"/>
    </source>
</evidence>
<dbReference type="FunFam" id="1.20.1110.10:FF:000097">
    <property type="entry name" value="Calcium-transporting ATPase 9 plasma membrane-type"/>
    <property type="match status" value="1"/>
</dbReference>
<dbReference type="Pfam" id="PF13041">
    <property type="entry name" value="PPR_2"/>
    <property type="match status" value="2"/>
</dbReference>
<evidence type="ECO:0000256" key="11">
    <source>
        <dbReference type="ARBA" id="ARBA00022842"/>
    </source>
</evidence>
<evidence type="ECO:0000256" key="12">
    <source>
        <dbReference type="ARBA" id="ARBA00022860"/>
    </source>
</evidence>
<dbReference type="InterPro" id="IPR023214">
    <property type="entry name" value="HAD_sf"/>
</dbReference>
<dbReference type="InterPro" id="IPR006068">
    <property type="entry name" value="ATPase_P-typ_cation-transptr_C"/>
</dbReference>
<evidence type="ECO:0000256" key="3">
    <source>
        <dbReference type="ARBA" id="ARBA00022448"/>
    </source>
</evidence>
<feature type="compositionally biased region" description="Low complexity" evidence="20">
    <location>
        <begin position="1128"/>
        <end position="1146"/>
    </location>
</feature>
<evidence type="ECO:0000259" key="21">
    <source>
        <dbReference type="SMART" id="SM00831"/>
    </source>
</evidence>
<evidence type="ECO:0000256" key="18">
    <source>
        <dbReference type="PROSITE-ProRule" id="PRU00708"/>
    </source>
</evidence>
<feature type="transmembrane region" description="Helical" evidence="19">
    <location>
        <begin position="248"/>
        <end position="267"/>
    </location>
</feature>
<dbReference type="Gene3D" id="1.20.1110.10">
    <property type="entry name" value="Calcium-transporting ATPase, transmembrane domain"/>
    <property type="match status" value="1"/>
</dbReference>
<evidence type="ECO:0000256" key="16">
    <source>
        <dbReference type="ARBA" id="ARBA00023136"/>
    </source>
</evidence>
<protein>
    <recommendedName>
        <fullName evidence="19">Calcium-transporting ATPase</fullName>
        <ecNumber evidence="19">7.2.2.10</ecNumber>
    </recommendedName>
</protein>
<evidence type="ECO:0000256" key="14">
    <source>
        <dbReference type="ARBA" id="ARBA00022989"/>
    </source>
</evidence>
<accession>A0A6B9V536</accession>
<keyword evidence="3 19" id="KW-0813">Transport</keyword>
<evidence type="ECO:0000256" key="20">
    <source>
        <dbReference type="SAM" id="MobiDB-lite"/>
    </source>
</evidence>
<dbReference type="InterPro" id="IPR044492">
    <property type="entry name" value="P_typ_ATPase_HD_dom"/>
</dbReference>
<dbReference type="Gene3D" id="3.40.1110.10">
    <property type="entry name" value="Calcium-transporting ATPase, cytoplasmic domain N"/>
    <property type="match status" value="1"/>
</dbReference>
<comment type="subcellular location">
    <subcellularLocation>
        <location evidence="1 19">Membrane</location>
        <topology evidence="1 19">Multi-pass membrane protein</topology>
    </subcellularLocation>
</comment>
<dbReference type="SUPFAM" id="SSF81660">
    <property type="entry name" value="Metal cation-transporting ATPase, ATP-binding domain N"/>
    <property type="match status" value="1"/>
</dbReference>
<dbReference type="PRINTS" id="PR00119">
    <property type="entry name" value="CATATPASE"/>
</dbReference>
<dbReference type="InterPro" id="IPR001757">
    <property type="entry name" value="P_typ_ATPase"/>
</dbReference>
<dbReference type="Pfam" id="PF12515">
    <property type="entry name" value="CaATP_NAI"/>
    <property type="match status" value="1"/>
</dbReference>
<dbReference type="FunFam" id="1.20.1110.10:FF:000039">
    <property type="entry name" value="Calcium-transporting ATPase"/>
    <property type="match status" value="1"/>
</dbReference>
<dbReference type="InterPro" id="IPR036412">
    <property type="entry name" value="HAD-like_sf"/>
</dbReference>
<dbReference type="InterPro" id="IPR011990">
    <property type="entry name" value="TPR-like_helical_dom_sf"/>
</dbReference>
<comment type="similarity">
    <text evidence="2 19">Belongs to the cation transport ATPase (P-type) (TC 3.A.3) family. Type IIB subfamily.</text>
</comment>
<dbReference type="Gene3D" id="3.40.50.1000">
    <property type="entry name" value="HAD superfamily/HAD-like"/>
    <property type="match status" value="1"/>
</dbReference>
<keyword evidence="4 19" id="KW-0109">Calcium transport</keyword>
<proteinExistence type="inferred from homology"/>
<dbReference type="PROSITE" id="PS00154">
    <property type="entry name" value="ATPASE_E1_E2"/>
    <property type="match status" value="1"/>
</dbReference>
<dbReference type="EC" id="7.2.2.10" evidence="19"/>
<name>A0A6B9V536_ARAHY</name>
<feature type="repeat" description="PPR" evidence="18">
    <location>
        <begin position="1453"/>
        <end position="1487"/>
    </location>
</feature>
<dbReference type="InterPro" id="IPR024750">
    <property type="entry name" value="Ca_ATPase_N_dom"/>
</dbReference>
<gene>
    <name evidence="22" type="ORF">DS421_19g636080</name>
</gene>
<feature type="transmembrane region" description="Helical" evidence="19">
    <location>
        <begin position="211"/>
        <end position="236"/>
    </location>
</feature>
<dbReference type="NCBIfam" id="TIGR00756">
    <property type="entry name" value="PPR"/>
    <property type="match status" value="1"/>
</dbReference>
<keyword evidence="11" id="KW-0460">Magnesium</keyword>
<evidence type="ECO:0000256" key="8">
    <source>
        <dbReference type="ARBA" id="ARBA00022741"/>
    </source>
</evidence>
<evidence type="ECO:0000256" key="9">
    <source>
        <dbReference type="ARBA" id="ARBA00022837"/>
    </source>
</evidence>
<dbReference type="Pfam" id="PF13246">
    <property type="entry name" value="Cation_ATPase"/>
    <property type="match status" value="1"/>
</dbReference>
<dbReference type="Gene3D" id="2.70.150.10">
    <property type="entry name" value="Calcium-transporting ATPase, cytoplasmic transduction domain A"/>
    <property type="match status" value="1"/>
</dbReference>
<keyword evidence="13" id="KW-1278">Translocase</keyword>
<dbReference type="GO" id="GO:0005886">
    <property type="term" value="C:plasma membrane"/>
    <property type="evidence" value="ECO:0007669"/>
    <property type="project" value="TreeGrafter"/>
</dbReference>
<dbReference type="CDD" id="cd02081">
    <property type="entry name" value="P-type_ATPase_Ca_PMCA-like"/>
    <property type="match status" value="1"/>
</dbReference>
<keyword evidence="5 19" id="KW-0812">Transmembrane</keyword>
<evidence type="ECO:0000256" key="13">
    <source>
        <dbReference type="ARBA" id="ARBA00022967"/>
    </source>
</evidence>
<dbReference type="GO" id="GO:0046872">
    <property type="term" value="F:metal ion binding"/>
    <property type="evidence" value="ECO:0007669"/>
    <property type="project" value="UniProtKB-KW"/>
</dbReference>
<keyword evidence="10 19" id="KW-0067">ATP-binding</keyword>
<dbReference type="SUPFAM" id="SSF81665">
    <property type="entry name" value="Calcium ATPase, transmembrane domain M"/>
    <property type="match status" value="1"/>
</dbReference>
<evidence type="ECO:0000256" key="15">
    <source>
        <dbReference type="ARBA" id="ARBA00023065"/>
    </source>
</evidence>
<evidence type="ECO:0000256" key="19">
    <source>
        <dbReference type="RuleBase" id="RU361146"/>
    </source>
</evidence>
<evidence type="ECO:0000256" key="4">
    <source>
        <dbReference type="ARBA" id="ARBA00022568"/>
    </source>
</evidence>
<dbReference type="Gene3D" id="1.25.40.10">
    <property type="entry name" value="Tetratricopeptide repeat domain"/>
    <property type="match status" value="2"/>
</dbReference>
<dbReference type="GO" id="GO:0005516">
    <property type="term" value="F:calmodulin binding"/>
    <property type="evidence" value="ECO:0007669"/>
    <property type="project" value="UniProtKB-KW"/>
</dbReference>
<feature type="transmembrane region" description="Helical" evidence="19">
    <location>
        <begin position="398"/>
        <end position="422"/>
    </location>
</feature>
<feature type="region of interest" description="Disordered" evidence="20">
    <location>
        <begin position="1128"/>
        <end position="1149"/>
    </location>
</feature>
<dbReference type="GO" id="GO:0016887">
    <property type="term" value="F:ATP hydrolysis activity"/>
    <property type="evidence" value="ECO:0007669"/>
    <property type="project" value="InterPro"/>
</dbReference>
<dbReference type="FunFam" id="3.40.50.1000:FF:000011">
    <property type="entry name" value="Calcium-transporting ATPase"/>
    <property type="match status" value="1"/>
</dbReference>
<keyword evidence="8 19" id="KW-0547">Nucleotide-binding</keyword>
<dbReference type="InterPro" id="IPR018303">
    <property type="entry name" value="ATPase_P-typ_P_site"/>
</dbReference>
<dbReference type="PRINTS" id="PR00121">
    <property type="entry name" value="NAKATPASE"/>
</dbReference>
<keyword evidence="12" id="KW-0112">Calmodulin-binding</keyword>
<dbReference type="PROSITE" id="PS51375">
    <property type="entry name" value="PPR"/>
    <property type="match status" value="2"/>
</dbReference>
<feature type="compositionally biased region" description="Basic and acidic residues" evidence="20">
    <location>
        <begin position="11"/>
        <end position="22"/>
    </location>
</feature>
<keyword evidence="9 19" id="KW-0106">Calcium</keyword>
<dbReference type="FunFam" id="3.40.1110.10:FF:000013">
    <property type="entry name" value="Calcium-transporting ATPase"/>
    <property type="match status" value="1"/>
</dbReference>
<dbReference type="SFLD" id="SFLDS00003">
    <property type="entry name" value="Haloacid_Dehalogenase"/>
    <property type="match status" value="1"/>
</dbReference>
<dbReference type="Pfam" id="PF00689">
    <property type="entry name" value="Cation_ATPase_C"/>
    <property type="match status" value="1"/>
</dbReference>
<dbReference type="Pfam" id="PF00122">
    <property type="entry name" value="E1-E2_ATPase"/>
    <property type="match status" value="1"/>
</dbReference>
<evidence type="ECO:0000256" key="2">
    <source>
        <dbReference type="ARBA" id="ARBA00006124"/>
    </source>
</evidence>
<dbReference type="Proteomes" id="UP000464620">
    <property type="component" value="Chromosome B09"/>
</dbReference>
<evidence type="ECO:0000256" key="7">
    <source>
        <dbReference type="ARBA" id="ARBA00022737"/>
    </source>
</evidence>
<dbReference type="NCBIfam" id="TIGR01517">
    <property type="entry name" value="ATPase-IIB_Ca"/>
    <property type="match status" value="1"/>
</dbReference>
<organism evidence="22 23">
    <name type="scientific">Arachis hypogaea</name>
    <name type="common">Peanut</name>
    <dbReference type="NCBI Taxonomy" id="3818"/>
    <lineage>
        <taxon>Eukaryota</taxon>
        <taxon>Viridiplantae</taxon>
        <taxon>Streptophyta</taxon>
        <taxon>Embryophyta</taxon>
        <taxon>Tracheophyta</taxon>
        <taxon>Spermatophyta</taxon>
        <taxon>Magnoliopsida</taxon>
        <taxon>eudicotyledons</taxon>
        <taxon>Gunneridae</taxon>
        <taxon>Pentapetalae</taxon>
        <taxon>rosids</taxon>
        <taxon>fabids</taxon>
        <taxon>Fabales</taxon>
        <taxon>Fabaceae</taxon>
        <taxon>Papilionoideae</taxon>
        <taxon>50 kb inversion clade</taxon>
        <taxon>dalbergioids sensu lato</taxon>
        <taxon>Dalbergieae</taxon>
        <taxon>Pterocarpus clade</taxon>
        <taxon>Arachis</taxon>
    </lineage>
</organism>
<evidence type="ECO:0000256" key="17">
    <source>
        <dbReference type="ARBA" id="ARBA00048694"/>
    </source>
</evidence>
<dbReference type="FunFam" id="1.25.40.10:FF:001578">
    <property type="entry name" value="Uncharacterized protein"/>
    <property type="match status" value="1"/>
</dbReference>
<dbReference type="InterPro" id="IPR023298">
    <property type="entry name" value="ATPase_P-typ_TM_dom_sf"/>
</dbReference>
<feature type="region of interest" description="Disordered" evidence="20">
    <location>
        <begin position="1"/>
        <end position="64"/>
    </location>
</feature>